<dbReference type="Pfam" id="PF18701">
    <property type="entry name" value="DUF5641"/>
    <property type="match status" value="1"/>
</dbReference>
<protein>
    <recommendedName>
        <fullName evidence="1">DUF5641 domain-containing protein</fullName>
    </recommendedName>
</protein>
<accession>A0ABD1INC9</accession>
<dbReference type="InterPro" id="IPR040676">
    <property type="entry name" value="DUF5641"/>
</dbReference>
<comment type="caution">
    <text evidence="2">The sequence shown here is derived from an EMBL/GenBank/DDBJ whole genome shotgun (WGS) entry which is preliminary data.</text>
</comment>
<dbReference type="EMBL" id="JBHFQA010000524">
    <property type="protein sequence ID" value="KAL2076324.1"/>
    <property type="molecule type" value="Genomic_DNA"/>
</dbReference>
<proteinExistence type="predicted"/>
<evidence type="ECO:0000313" key="3">
    <source>
        <dbReference type="Proteomes" id="UP001591681"/>
    </source>
</evidence>
<dbReference type="Proteomes" id="UP001591681">
    <property type="component" value="Unassembled WGS sequence"/>
</dbReference>
<organism evidence="2 3">
    <name type="scientific">Coilia grayii</name>
    <name type="common">Gray's grenadier anchovy</name>
    <dbReference type="NCBI Taxonomy" id="363190"/>
    <lineage>
        <taxon>Eukaryota</taxon>
        <taxon>Metazoa</taxon>
        <taxon>Chordata</taxon>
        <taxon>Craniata</taxon>
        <taxon>Vertebrata</taxon>
        <taxon>Euteleostomi</taxon>
        <taxon>Actinopterygii</taxon>
        <taxon>Neopterygii</taxon>
        <taxon>Teleostei</taxon>
        <taxon>Clupei</taxon>
        <taxon>Clupeiformes</taxon>
        <taxon>Clupeoidei</taxon>
        <taxon>Engraulidae</taxon>
        <taxon>Coilinae</taxon>
        <taxon>Coilia</taxon>
    </lineage>
</organism>
<gene>
    <name evidence="2" type="ORF">ACEWY4_028076</name>
</gene>
<name>A0ABD1INC9_9TELE</name>
<sequence length="155" mass="17282">MGSPSLAWPSASTAGPSSLTKLLVRRCKSLPGSRRSGWNQRRILPLRCQQGGDDQEVALQTKTYDQLLEPLVERISAGLEVGVSLRHPTASSVKVGDVALIGEDNAPRQSWKLEKIEELFPDRDRLVRPCAFRTSTGTVLRRPIQLLYPLYLYIL</sequence>
<reference evidence="2 3" key="1">
    <citation type="submission" date="2024-09" db="EMBL/GenBank/DDBJ databases">
        <title>A chromosome-level genome assembly of Gray's grenadier anchovy, Coilia grayii.</title>
        <authorList>
            <person name="Fu Z."/>
        </authorList>
    </citation>
    <scope>NUCLEOTIDE SEQUENCE [LARGE SCALE GENOMIC DNA]</scope>
    <source>
        <strain evidence="2">G4</strain>
        <tissue evidence="2">Muscle</tissue>
    </source>
</reference>
<keyword evidence="3" id="KW-1185">Reference proteome</keyword>
<evidence type="ECO:0000259" key="1">
    <source>
        <dbReference type="Pfam" id="PF18701"/>
    </source>
</evidence>
<feature type="domain" description="DUF5641" evidence="1">
    <location>
        <begin position="90"/>
        <end position="149"/>
    </location>
</feature>
<evidence type="ECO:0000313" key="2">
    <source>
        <dbReference type="EMBL" id="KAL2076324.1"/>
    </source>
</evidence>
<dbReference type="AlphaFoldDB" id="A0ABD1INC9"/>